<dbReference type="AlphaFoldDB" id="A0A6A6IWH7"/>
<name>A0A6A6IWH7_9PLEO</name>
<reference evidence="1" key="1">
    <citation type="journal article" date="2020" name="Stud. Mycol.">
        <title>101 Dothideomycetes genomes: a test case for predicting lifestyles and emergence of pathogens.</title>
        <authorList>
            <person name="Haridas S."/>
            <person name="Albert R."/>
            <person name="Binder M."/>
            <person name="Bloem J."/>
            <person name="Labutti K."/>
            <person name="Salamov A."/>
            <person name="Andreopoulos B."/>
            <person name="Baker S."/>
            <person name="Barry K."/>
            <person name="Bills G."/>
            <person name="Bluhm B."/>
            <person name="Cannon C."/>
            <person name="Castanera R."/>
            <person name="Culley D."/>
            <person name="Daum C."/>
            <person name="Ezra D."/>
            <person name="Gonzalez J."/>
            <person name="Henrissat B."/>
            <person name="Kuo A."/>
            <person name="Liang C."/>
            <person name="Lipzen A."/>
            <person name="Lutzoni F."/>
            <person name="Magnuson J."/>
            <person name="Mondo S."/>
            <person name="Nolan M."/>
            <person name="Ohm R."/>
            <person name="Pangilinan J."/>
            <person name="Park H.-J."/>
            <person name="Ramirez L."/>
            <person name="Alfaro M."/>
            <person name="Sun H."/>
            <person name="Tritt A."/>
            <person name="Yoshinaga Y."/>
            <person name="Zwiers L.-H."/>
            <person name="Turgeon B."/>
            <person name="Goodwin S."/>
            <person name="Spatafora J."/>
            <person name="Crous P."/>
            <person name="Grigoriev I."/>
        </authorList>
    </citation>
    <scope>NUCLEOTIDE SEQUENCE</scope>
    <source>
        <strain evidence="1">CBS 122368</strain>
    </source>
</reference>
<dbReference type="RefSeq" id="XP_033688974.1">
    <property type="nucleotide sequence ID" value="XM_033820898.1"/>
</dbReference>
<sequence length="167" mass="18906">MTSLKHSTVLVNGSPLLGSFPCPTAFALIYMREEPCQGERIRQALVQVHVVLFALDSMWLRILLTPGWYLFSYQRNWTADTEIDDLMMVAHSASSHSAPSTPASPTRLQTTPPEARPYQWHANCAIIFILYQENITYLERILARGPKSILLYRVFLCHSPQAKGICV</sequence>
<organism evidence="1 2">
    <name type="scientific">Trematosphaeria pertusa</name>
    <dbReference type="NCBI Taxonomy" id="390896"/>
    <lineage>
        <taxon>Eukaryota</taxon>
        <taxon>Fungi</taxon>
        <taxon>Dikarya</taxon>
        <taxon>Ascomycota</taxon>
        <taxon>Pezizomycotina</taxon>
        <taxon>Dothideomycetes</taxon>
        <taxon>Pleosporomycetidae</taxon>
        <taxon>Pleosporales</taxon>
        <taxon>Massarineae</taxon>
        <taxon>Trematosphaeriaceae</taxon>
        <taxon>Trematosphaeria</taxon>
    </lineage>
</organism>
<gene>
    <name evidence="1" type="ORF">BU26DRAFT_232824</name>
</gene>
<evidence type="ECO:0000313" key="2">
    <source>
        <dbReference type="Proteomes" id="UP000800094"/>
    </source>
</evidence>
<dbReference type="Proteomes" id="UP000800094">
    <property type="component" value="Unassembled WGS sequence"/>
</dbReference>
<accession>A0A6A6IWH7</accession>
<protein>
    <submittedName>
        <fullName evidence="1">Uncharacterized protein</fullName>
    </submittedName>
</protein>
<evidence type="ECO:0000313" key="1">
    <source>
        <dbReference type="EMBL" id="KAF2253970.1"/>
    </source>
</evidence>
<dbReference type="GeneID" id="54574228"/>
<proteinExistence type="predicted"/>
<keyword evidence="2" id="KW-1185">Reference proteome</keyword>
<dbReference type="EMBL" id="ML987191">
    <property type="protein sequence ID" value="KAF2253970.1"/>
    <property type="molecule type" value="Genomic_DNA"/>
</dbReference>